<dbReference type="Proteomes" id="UP000738349">
    <property type="component" value="Unassembled WGS sequence"/>
</dbReference>
<keyword evidence="1" id="KW-0863">Zinc-finger</keyword>
<dbReference type="InterPro" id="IPR036236">
    <property type="entry name" value="Znf_C2H2_sf"/>
</dbReference>
<keyword evidence="1" id="KW-0479">Metal-binding</keyword>
<evidence type="ECO:0000259" key="3">
    <source>
        <dbReference type="PROSITE" id="PS50157"/>
    </source>
</evidence>
<dbReference type="EMBL" id="JAGMUV010000025">
    <property type="protein sequence ID" value="KAH7120593.1"/>
    <property type="molecule type" value="Genomic_DNA"/>
</dbReference>
<keyword evidence="1" id="KW-0862">Zinc</keyword>
<evidence type="ECO:0000313" key="4">
    <source>
        <dbReference type="EMBL" id="KAH7120593.1"/>
    </source>
</evidence>
<organism evidence="4 5">
    <name type="scientific">Dactylonectria macrodidyma</name>
    <dbReference type="NCBI Taxonomy" id="307937"/>
    <lineage>
        <taxon>Eukaryota</taxon>
        <taxon>Fungi</taxon>
        <taxon>Dikarya</taxon>
        <taxon>Ascomycota</taxon>
        <taxon>Pezizomycotina</taxon>
        <taxon>Sordariomycetes</taxon>
        <taxon>Hypocreomycetidae</taxon>
        <taxon>Hypocreales</taxon>
        <taxon>Nectriaceae</taxon>
        <taxon>Dactylonectria</taxon>
    </lineage>
</organism>
<feature type="coiled-coil region" evidence="2">
    <location>
        <begin position="222"/>
        <end position="256"/>
    </location>
</feature>
<dbReference type="GO" id="GO:0008270">
    <property type="term" value="F:zinc ion binding"/>
    <property type="evidence" value="ECO:0007669"/>
    <property type="project" value="UniProtKB-KW"/>
</dbReference>
<keyword evidence="5" id="KW-1185">Reference proteome</keyword>
<dbReference type="OrthoDB" id="5107063at2759"/>
<dbReference type="SMART" id="SM00355">
    <property type="entry name" value="ZnF_C2H2"/>
    <property type="match status" value="2"/>
</dbReference>
<dbReference type="SUPFAM" id="SSF57667">
    <property type="entry name" value="beta-beta-alpha zinc fingers"/>
    <property type="match status" value="1"/>
</dbReference>
<protein>
    <recommendedName>
        <fullName evidence="3">C2H2-type domain-containing protein</fullName>
    </recommendedName>
</protein>
<accession>A0A9P9DK15</accession>
<dbReference type="AlphaFoldDB" id="A0A9P9DK15"/>
<evidence type="ECO:0000313" key="5">
    <source>
        <dbReference type="Proteomes" id="UP000738349"/>
    </source>
</evidence>
<proteinExistence type="predicted"/>
<evidence type="ECO:0000256" key="2">
    <source>
        <dbReference type="SAM" id="Coils"/>
    </source>
</evidence>
<feature type="domain" description="C2H2-type" evidence="3">
    <location>
        <begin position="128"/>
        <end position="156"/>
    </location>
</feature>
<dbReference type="PROSITE" id="PS50157">
    <property type="entry name" value="ZINC_FINGER_C2H2_2"/>
    <property type="match status" value="1"/>
</dbReference>
<keyword evidence="2" id="KW-0175">Coiled coil</keyword>
<gene>
    <name evidence="4" type="ORF">EDB81DRAFT_861675</name>
</gene>
<reference evidence="4" key="1">
    <citation type="journal article" date="2021" name="Nat. Commun.">
        <title>Genetic determinants of endophytism in the Arabidopsis root mycobiome.</title>
        <authorList>
            <person name="Mesny F."/>
            <person name="Miyauchi S."/>
            <person name="Thiergart T."/>
            <person name="Pickel B."/>
            <person name="Atanasova L."/>
            <person name="Karlsson M."/>
            <person name="Huettel B."/>
            <person name="Barry K.W."/>
            <person name="Haridas S."/>
            <person name="Chen C."/>
            <person name="Bauer D."/>
            <person name="Andreopoulos W."/>
            <person name="Pangilinan J."/>
            <person name="LaButti K."/>
            <person name="Riley R."/>
            <person name="Lipzen A."/>
            <person name="Clum A."/>
            <person name="Drula E."/>
            <person name="Henrissat B."/>
            <person name="Kohler A."/>
            <person name="Grigoriev I.V."/>
            <person name="Martin F.M."/>
            <person name="Hacquard S."/>
        </authorList>
    </citation>
    <scope>NUCLEOTIDE SEQUENCE</scope>
    <source>
        <strain evidence="4">MPI-CAGE-AT-0147</strain>
    </source>
</reference>
<comment type="caution">
    <text evidence="4">The sequence shown here is derived from an EMBL/GenBank/DDBJ whole genome shotgun (WGS) entry which is preliminary data.</text>
</comment>
<name>A0A9P9DK15_9HYPO</name>
<sequence length="265" mass="30556">MAVNDITCGSFVSLDDFTMSKIFMTGQAAGFANVPTWIQVDTARESNTSPDYNLFDEPEWLYGAGILNQPERYDRDAGQVAERGQDMQMNAKALLPDRRIKSEFPSFTRNHSMLIHNRTMDKRRARKFSCPDCTLTFGSQNDVDRHRSSIHDRRRPHVCRVPGCRRAGKGFSRKDNLMVHLRDVHGTSAMGQPRAEGIDGLEAKEFHDYVQGCPREELIQLALQQRARYEGERQRRQAAEEELVKLKKKCEERDDMWLNVLSKNY</sequence>
<dbReference type="InterPro" id="IPR013087">
    <property type="entry name" value="Znf_C2H2_type"/>
</dbReference>
<evidence type="ECO:0000256" key="1">
    <source>
        <dbReference type="PROSITE-ProRule" id="PRU00042"/>
    </source>
</evidence>
<dbReference type="Gene3D" id="3.30.160.60">
    <property type="entry name" value="Classic Zinc Finger"/>
    <property type="match status" value="2"/>
</dbReference>
<dbReference type="PROSITE" id="PS00028">
    <property type="entry name" value="ZINC_FINGER_C2H2_1"/>
    <property type="match status" value="1"/>
</dbReference>